<accession>A0AAV9C4V2</accession>
<evidence type="ECO:0000313" key="1">
    <source>
        <dbReference type="EMBL" id="KAK1283860.1"/>
    </source>
</evidence>
<dbReference type="Proteomes" id="UP001180020">
    <property type="component" value="Unassembled WGS sequence"/>
</dbReference>
<reference evidence="1" key="1">
    <citation type="journal article" date="2023" name="Nat. Commun.">
        <title>Diploid and tetraploid genomes of Acorus and the evolution of monocots.</title>
        <authorList>
            <person name="Ma L."/>
            <person name="Liu K.W."/>
            <person name="Li Z."/>
            <person name="Hsiao Y.Y."/>
            <person name="Qi Y."/>
            <person name="Fu T."/>
            <person name="Tang G.D."/>
            <person name="Zhang D."/>
            <person name="Sun W.H."/>
            <person name="Liu D.K."/>
            <person name="Li Y."/>
            <person name="Chen G.Z."/>
            <person name="Liu X.D."/>
            <person name="Liao X.Y."/>
            <person name="Jiang Y.T."/>
            <person name="Yu X."/>
            <person name="Hao Y."/>
            <person name="Huang J."/>
            <person name="Zhao X.W."/>
            <person name="Ke S."/>
            <person name="Chen Y.Y."/>
            <person name="Wu W.L."/>
            <person name="Hsu J.L."/>
            <person name="Lin Y.F."/>
            <person name="Huang M.D."/>
            <person name="Li C.Y."/>
            <person name="Huang L."/>
            <person name="Wang Z.W."/>
            <person name="Zhao X."/>
            <person name="Zhong W.Y."/>
            <person name="Peng D.H."/>
            <person name="Ahmad S."/>
            <person name="Lan S."/>
            <person name="Zhang J.S."/>
            <person name="Tsai W.C."/>
            <person name="Van de Peer Y."/>
            <person name="Liu Z.J."/>
        </authorList>
    </citation>
    <scope>NUCLEOTIDE SEQUENCE</scope>
    <source>
        <strain evidence="1">CP</strain>
    </source>
</reference>
<comment type="caution">
    <text evidence="1">The sequence shown here is derived from an EMBL/GenBank/DDBJ whole genome shotgun (WGS) entry which is preliminary data.</text>
</comment>
<sequence>MKWKTDHGMTMDQCECQVDSLNKTNWIENERNGYESANTLVAHRHGTKISNWEYKHTLGDARDRKWPSGGLKMIEKGGRHSWDHMWKRRSIKIAWEQRLNKNAKRTRVAKDSTAKRRKVSALNKVTTKLGATKKKSLGYHTRRTECDMVQGQFCGDLVYQILNFLSSGSLPRGVIFLKFA</sequence>
<evidence type="ECO:0000313" key="2">
    <source>
        <dbReference type="Proteomes" id="UP001180020"/>
    </source>
</evidence>
<keyword evidence="2" id="KW-1185">Reference proteome</keyword>
<organism evidence="1 2">
    <name type="scientific">Acorus calamus</name>
    <name type="common">Sweet flag</name>
    <dbReference type="NCBI Taxonomy" id="4465"/>
    <lineage>
        <taxon>Eukaryota</taxon>
        <taxon>Viridiplantae</taxon>
        <taxon>Streptophyta</taxon>
        <taxon>Embryophyta</taxon>
        <taxon>Tracheophyta</taxon>
        <taxon>Spermatophyta</taxon>
        <taxon>Magnoliopsida</taxon>
        <taxon>Liliopsida</taxon>
        <taxon>Acoraceae</taxon>
        <taxon>Acorus</taxon>
    </lineage>
</organism>
<proteinExistence type="predicted"/>
<gene>
    <name evidence="1" type="ORF">QJS10_CPB21g00455</name>
</gene>
<name>A0AAV9C4V2_ACOCL</name>
<dbReference type="EMBL" id="JAUJYO010000021">
    <property type="protein sequence ID" value="KAK1283860.1"/>
    <property type="molecule type" value="Genomic_DNA"/>
</dbReference>
<protein>
    <submittedName>
        <fullName evidence="1">Uncharacterized protein</fullName>
    </submittedName>
</protein>
<reference evidence="1" key="2">
    <citation type="submission" date="2023-06" db="EMBL/GenBank/DDBJ databases">
        <authorList>
            <person name="Ma L."/>
            <person name="Liu K.-W."/>
            <person name="Li Z."/>
            <person name="Hsiao Y.-Y."/>
            <person name="Qi Y."/>
            <person name="Fu T."/>
            <person name="Tang G."/>
            <person name="Zhang D."/>
            <person name="Sun W.-H."/>
            <person name="Liu D.-K."/>
            <person name="Li Y."/>
            <person name="Chen G.-Z."/>
            <person name="Liu X.-D."/>
            <person name="Liao X.-Y."/>
            <person name="Jiang Y.-T."/>
            <person name="Yu X."/>
            <person name="Hao Y."/>
            <person name="Huang J."/>
            <person name="Zhao X.-W."/>
            <person name="Ke S."/>
            <person name="Chen Y.-Y."/>
            <person name="Wu W.-L."/>
            <person name="Hsu J.-L."/>
            <person name="Lin Y.-F."/>
            <person name="Huang M.-D."/>
            <person name="Li C.-Y."/>
            <person name="Huang L."/>
            <person name="Wang Z.-W."/>
            <person name="Zhao X."/>
            <person name="Zhong W.-Y."/>
            <person name="Peng D.-H."/>
            <person name="Ahmad S."/>
            <person name="Lan S."/>
            <person name="Zhang J.-S."/>
            <person name="Tsai W.-C."/>
            <person name="Van De Peer Y."/>
            <person name="Liu Z.-J."/>
        </authorList>
    </citation>
    <scope>NUCLEOTIDE SEQUENCE</scope>
    <source>
        <strain evidence="1">CP</strain>
        <tissue evidence="1">Leaves</tissue>
    </source>
</reference>
<dbReference type="AlphaFoldDB" id="A0AAV9C4V2"/>